<proteinExistence type="predicted"/>
<evidence type="ECO:0000313" key="2">
    <source>
        <dbReference type="Proteomes" id="UP001221898"/>
    </source>
</evidence>
<gene>
    <name evidence="1" type="ORF">AAFF_G00218090</name>
</gene>
<name>A0AAD7SW16_9TELE</name>
<protein>
    <submittedName>
        <fullName evidence="1">Uncharacterized protein</fullName>
    </submittedName>
</protein>
<dbReference type="AlphaFoldDB" id="A0AAD7SW16"/>
<evidence type="ECO:0000313" key="1">
    <source>
        <dbReference type="EMBL" id="KAJ8409750.1"/>
    </source>
</evidence>
<keyword evidence="2" id="KW-1185">Reference proteome</keyword>
<comment type="caution">
    <text evidence="1">The sequence shown here is derived from an EMBL/GenBank/DDBJ whole genome shotgun (WGS) entry which is preliminary data.</text>
</comment>
<organism evidence="1 2">
    <name type="scientific">Aldrovandia affinis</name>
    <dbReference type="NCBI Taxonomy" id="143900"/>
    <lineage>
        <taxon>Eukaryota</taxon>
        <taxon>Metazoa</taxon>
        <taxon>Chordata</taxon>
        <taxon>Craniata</taxon>
        <taxon>Vertebrata</taxon>
        <taxon>Euteleostomi</taxon>
        <taxon>Actinopterygii</taxon>
        <taxon>Neopterygii</taxon>
        <taxon>Teleostei</taxon>
        <taxon>Notacanthiformes</taxon>
        <taxon>Halosauridae</taxon>
        <taxon>Aldrovandia</taxon>
    </lineage>
</organism>
<accession>A0AAD7SW16</accession>
<dbReference type="Proteomes" id="UP001221898">
    <property type="component" value="Unassembled WGS sequence"/>
</dbReference>
<reference evidence="1" key="1">
    <citation type="journal article" date="2023" name="Science">
        <title>Genome structures resolve the early diversification of teleost fishes.</title>
        <authorList>
            <person name="Parey E."/>
            <person name="Louis A."/>
            <person name="Montfort J."/>
            <person name="Bouchez O."/>
            <person name="Roques C."/>
            <person name="Iampietro C."/>
            <person name="Lluch J."/>
            <person name="Castinel A."/>
            <person name="Donnadieu C."/>
            <person name="Desvignes T."/>
            <person name="Floi Bucao C."/>
            <person name="Jouanno E."/>
            <person name="Wen M."/>
            <person name="Mejri S."/>
            <person name="Dirks R."/>
            <person name="Jansen H."/>
            <person name="Henkel C."/>
            <person name="Chen W.J."/>
            <person name="Zahm M."/>
            <person name="Cabau C."/>
            <person name="Klopp C."/>
            <person name="Thompson A.W."/>
            <person name="Robinson-Rechavi M."/>
            <person name="Braasch I."/>
            <person name="Lecointre G."/>
            <person name="Bobe J."/>
            <person name="Postlethwait J.H."/>
            <person name="Berthelot C."/>
            <person name="Roest Crollius H."/>
            <person name="Guiguen Y."/>
        </authorList>
    </citation>
    <scope>NUCLEOTIDE SEQUENCE</scope>
    <source>
        <strain evidence="1">NC1722</strain>
    </source>
</reference>
<dbReference type="EMBL" id="JAINUG010000029">
    <property type="protein sequence ID" value="KAJ8409750.1"/>
    <property type="molecule type" value="Genomic_DNA"/>
</dbReference>
<sequence>MRCTKAALKPTVLTGLTFEAQLARGEVEQVIDSNATEVGKGSFAVPPQLVSFGRFPLPWDLDLPRLPSGRCTGDNLSPECRRLRERADRRHGGGAVRVSAHPVANLCADGDLSCSRVPDEAVGGRMGLMGGGGDDGGRLALRAVRGINAPLKQLSADSSPSPAGMCRHQQSIMGRLGRTLGSDWALRDADSDRMALPRSGGSE</sequence>